<name>A0A6C0K6G1_9ZZZZ</name>
<proteinExistence type="predicted"/>
<organism evidence="1">
    <name type="scientific">viral metagenome</name>
    <dbReference type="NCBI Taxonomy" id="1070528"/>
    <lineage>
        <taxon>unclassified sequences</taxon>
        <taxon>metagenomes</taxon>
        <taxon>organismal metagenomes</taxon>
    </lineage>
</organism>
<protein>
    <submittedName>
        <fullName evidence="1">Uncharacterized protein</fullName>
    </submittedName>
</protein>
<reference evidence="1" key="1">
    <citation type="journal article" date="2020" name="Nature">
        <title>Giant virus diversity and host interactions through global metagenomics.</title>
        <authorList>
            <person name="Schulz F."/>
            <person name="Roux S."/>
            <person name="Paez-Espino D."/>
            <person name="Jungbluth S."/>
            <person name="Walsh D.A."/>
            <person name="Denef V.J."/>
            <person name="McMahon K.D."/>
            <person name="Konstantinidis K.T."/>
            <person name="Eloe-Fadrosh E.A."/>
            <person name="Kyrpides N.C."/>
            <person name="Woyke T."/>
        </authorList>
    </citation>
    <scope>NUCLEOTIDE SEQUENCE</scope>
    <source>
        <strain evidence="1">GVMAG-S-1101178-73</strain>
    </source>
</reference>
<sequence>MNRLLDLPEDILVLIYKWVFKECAKQIDNKNARSLYDFYDMLKKSKLCYCINMDDRDERDDTNSIYLYRRLYIKEDSRLYKIIYIEYPISFVCADFEYIRTIIEEFASIIYNDDNEDRNLRNLHRCRSGIYNLEYTRDTIRVYIDKNKLRCRVDLENAIIMGYELIYYSLKLINILELNAYDVYGDIDGLFEWLEDYNLLLGYTITNDVVAVELGG</sequence>
<dbReference type="AlphaFoldDB" id="A0A6C0K6G1"/>
<evidence type="ECO:0000313" key="1">
    <source>
        <dbReference type="EMBL" id="QHU13652.1"/>
    </source>
</evidence>
<dbReference type="EMBL" id="MN740823">
    <property type="protein sequence ID" value="QHU13652.1"/>
    <property type="molecule type" value="Genomic_DNA"/>
</dbReference>
<accession>A0A6C0K6G1</accession>